<proteinExistence type="inferred from homology"/>
<evidence type="ECO:0000256" key="2">
    <source>
        <dbReference type="ARBA" id="ARBA00010823"/>
    </source>
</evidence>
<evidence type="ECO:0000256" key="10">
    <source>
        <dbReference type="ARBA" id="ARBA00023033"/>
    </source>
</evidence>
<dbReference type="GO" id="GO:0005886">
    <property type="term" value="C:plasma membrane"/>
    <property type="evidence" value="ECO:0007669"/>
    <property type="project" value="UniProtKB-SubCell"/>
</dbReference>
<dbReference type="EMBL" id="QZEV01000151">
    <property type="protein sequence ID" value="RJK96661.1"/>
    <property type="molecule type" value="Genomic_DNA"/>
</dbReference>
<keyword evidence="4" id="KW-0997">Cell inner membrane</keyword>
<name>A0A418ZPS0_9RHOB</name>
<protein>
    <submittedName>
        <fullName evidence="13">Alkane 1-monooxygenase</fullName>
    </submittedName>
</protein>
<comment type="subcellular location">
    <subcellularLocation>
        <location evidence="1">Cell inner membrane</location>
        <topology evidence="1">Multi-pass membrane protein</topology>
    </subcellularLocation>
</comment>
<accession>A0A418ZPS0</accession>
<feature type="domain" description="Fatty acid desaturase" evidence="12">
    <location>
        <begin position="4"/>
        <end position="98"/>
    </location>
</feature>
<dbReference type="AlphaFoldDB" id="A0A418ZPS0"/>
<dbReference type="RefSeq" id="WP_205961995.1">
    <property type="nucleotide sequence ID" value="NZ_QZEV01000151.1"/>
</dbReference>
<keyword evidence="5" id="KW-0812">Transmembrane</keyword>
<evidence type="ECO:0000256" key="1">
    <source>
        <dbReference type="ARBA" id="ARBA00004429"/>
    </source>
</evidence>
<reference evidence="13 14" key="1">
    <citation type="submission" date="2018-09" db="EMBL/GenBank/DDBJ databases">
        <title>Paracoccus onubensis nov. sp. a moderate halophilic bacterium isolated from Gruta de las Maravillas (Aracena, Spain).</title>
        <authorList>
            <person name="Jurado V."/>
            <person name="Gutierrez-Patricio S."/>
            <person name="Gonzalez-Pimentel J.L."/>
            <person name="Laiz L."/>
            <person name="Saiz-Jimenez C."/>
        </authorList>
    </citation>
    <scope>NUCLEOTIDE SEQUENCE [LARGE SCALE GENOMIC DNA]</scope>
    <source>
        <strain evidence="13 14">DSM 19484</strain>
    </source>
</reference>
<keyword evidence="9" id="KW-0408">Iron</keyword>
<dbReference type="GO" id="GO:0004497">
    <property type="term" value="F:monooxygenase activity"/>
    <property type="evidence" value="ECO:0007669"/>
    <property type="project" value="UniProtKB-KW"/>
</dbReference>
<dbReference type="Proteomes" id="UP000285530">
    <property type="component" value="Unassembled WGS sequence"/>
</dbReference>
<sequence length="143" mass="16927">VGLGLFVFQAFIAVWQLELTNYIEHYGLSRKHLGDGRYEPVRPRHSWNASHTATNWLLINLQRHSDHHTRPDRRFPLLQTYAEDEAPQLPLGYPAMTMLAMIPPLWRRRMNPRVRAWRKRFYPEITDWTPYATGTLPLPRNAL</sequence>
<keyword evidence="3" id="KW-1003">Cell membrane</keyword>
<dbReference type="Pfam" id="PF00487">
    <property type="entry name" value="FA_desaturase"/>
    <property type="match status" value="1"/>
</dbReference>
<keyword evidence="7" id="KW-1133">Transmembrane helix</keyword>
<keyword evidence="10 13" id="KW-0503">Monooxygenase</keyword>
<evidence type="ECO:0000256" key="7">
    <source>
        <dbReference type="ARBA" id="ARBA00022989"/>
    </source>
</evidence>
<keyword evidence="6" id="KW-0479">Metal-binding</keyword>
<feature type="non-terminal residue" evidence="13">
    <location>
        <position position="1"/>
    </location>
</feature>
<keyword evidence="8" id="KW-0560">Oxidoreductase</keyword>
<evidence type="ECO:0000256" key="4">
    <source>
        <dbReference type="ARBA" id="ARBA00022519"/>
    </source>
</evidence>
<dbReference type="PANTHER" id="PTHR38674">
    <property type="entry name" value="ALKANE 1-MONOOXYGENASE 1"/>
    <property type="match status" value="1"/>
</dbReference>
<dbReference type="InterPro" id="IPR005804">
    <property type="entry name" value="FA_desaturase_dom"/>
</dbReference>
<dbReference type="GO" id="GO:0046872">
    <property type="term" value="F:metal ion binding"/>
    <property type="evidence" value="ECO:0007669"/>
    <property type="project" value="UniProtKB-KW"/>
</dbReference>
<keyword evidence="14" id="KW-1185">Reference proteome</keyword>
<evidence type="ECO:0000256" key="11">
    <source>
        <dbReference type="ARBA" id="ARBA00023136"/>
    </source>
</evidence>
<dbReference type="InterPro" id="IPR033885">
    <property type="entry name" value="AlkB/XylM"/>
</dbReference>
<evidence type="ECO:0000256" key="9">
    <source>
        <dbReference type="ARBA" id="ARBA00023004"/>
    </source>
</evidence>
<evidence type="ECO:0000256" key="5">
    <source>
        <dbReference type="ARBA" id="ARBA00022692"/>
    </source>
</evidence>
<evidence type="ECO:0000256" key="8">
    <source>
        <dbReference type="ARBA" id="ARBA00023002"/>
    </source>
</evidence>
<organism evidence="13 14">
    <name type="scientific">Paracoccus aestuarii</name>
    <dbReference type="NCBI Taxonomy" id="453842"/>
    <lineage>
        <taxon>Bacteria</taxon>
        <taxon>Pseudomonadati</taxon>
        <taxon>Pseudomonadota</taxon>
        <taxon>Alphaproteobacteria</taxon>
        <taxon>Rhodobacterales</taxon>
        <taxon>Paracoccaceae</taxon>
        <taxon>Paracoccus</taxon>
    </lineage>
</organism>
<evidence type="ECO:0000259" key="12">
    <source>
        <dbReference type="Pfam" id="PF00487"/>
    </source>
</evidence>
<dbReference type="GO" id="GO:0006629">
    <property type="term" value="P:lipid metabolic process"/>
    <property type="evidence" value="ECO:0007669"/>
    <property type="project" value="InterPro"/>
</dbReference>
<comment type="caution">
    <text evidence="13">The sequence shown here is derived from an EMBL/GenBank/DDBJ whole genome shotgun (WGS) entry which is preliminary data.</text>
</comment>
<gene>
    <name evidence="13" type="ORF">D3P06_17335</name>
</gene>
<evidence type="ECO:0000313" key="13">
    <source>
        <dbReference type="EMBL" id="RJK96661.1"/>
    </source>
</evidence>
<comment type="similarity">
    <text evidence="2">Belongs to the fatty acid desaturase type 1 family. AlkB subfamily.</text>
</comment>
<evidence type="ECO:0000256" key="3">
    <source>
        <dbReference type="ARBA" id="ARBA00022475"/>
    </source>
</evidence>
<evidence type="ECO:0000313" key="14">
    <source>
        <dbReference type="Proteomes" id="UP000285530"/>
    </source>
</evidence>
<keyword evidence="11" id="KW-0472">Membrane</keyword>
<dbReference type="PANTHER" id="PTHR38674:SF1">
    <property type="entry name" value="ALKANE 1-MONOOXYGENASE 1"/>
    <property type="match status" value="1"/>
</dbReference>
<evidence type="ECO:0000256" key="6">
    <source>
        <dbReference type="ARBA" id="ARBA00022723"/>
    </source>
</evidence>